<feature type="compositionally biased region" description="Basic and acidic residues" evidence="4">
    <location>
        <begin position="283"/>
        <end position="294"/>
    </location>
</feature>
<proteinExistence type="inferred from homology"/>
<comment type="cofactor">
    <cofactor evidence="1">
        <name>pyridoxal 5'-phosphate</name>
        <dbReference type="ChEBI" id="CHEBI:597326"/>
    </cofactor>
</comment>
<evidence type="ECO:0000256" key="4">
    <source>
        <dbReference type="SAM" id="MobiDB-lite"/>
    </source>
</evidence>
<evidence type="ECO:0000313" key="7">
    <source>
        <dbReference type="Proteomes" id="UP001177023"/>
    </source>
</evidence>
<protein>
    <recommendedName>
        <fullName evidence="5">Tryptophan synthase beta chain-like PALP domain-containing protein</fullName>
    </recommendedName>
</protein>
<reference evidence="6" key="1">
    <citation type="submission" date="2023-06" db="EMBL/GenBank/DDBJ databases">
        <authorList>
            <person name="Delattre M."/>
        </authorList>
    </citation>
    <scope>NUCLEOTIDE SEQUENCE</scope>
    <source>
        <strain evidence="6">AF72</strain>
    </source>
</reference>
<comment type="similarity">
    <text evidence="2">Belongs to the cysteine synthase/cystathionine beta-synthase family.</text>
</comment>
<dbReference type="PANTHER" id="PTHR10314">
    <property type="entry name" value="CYSTATHIONINE BETA-SYNTHASE"/>
    <property type="match status" value="1"/>
</dbReference>
<keyword evidence="7" id="KW-1185">Reference proteome</keyword>
<dbReference type="EMBL" id="CATQJA010001275">
    <property type="protein sequence ID" value="CAJ0566603.1"/>
    <property type="molecule type" value="Genomic_DNA"/>
</dbReference>
<dbReference type="InterPro" id="IPR050214">
    <property type="entry name" value="Cys_Synth/Cystath_Beta-Synth"/>
</dbReference>
<dbReference type="AlphaFoldDB" id="A0AA36FTP0"/>
<dbReference type="FunFam" id="3.40.50.1100:FF:000003">
    <property type="entry name" value="Cystathionine beta-synthase"/>
    <property type="match status" value="1"/>
</dbReference>
<feature type="non-terminal residue" evidence="6">
    <location>
        <position position="1"/>
    </location>
</feature>
<dbReference type="InterPro" id="IPR001926">
    <property type="entry name" value="TrpB-like_PALP"/>
</dbReference>
<feature type="region of interest" description="Disordered" evidence="4">
    <location>
        <begin position="283"/>
        <end position="324"/>
    </location>
</feature>
<evidence type="ECO:0000256" key="3">
    <source>
        <dbReference type="ARBA" id="ARBA00022898"/>
    </source>
</evidence>
<dbReference type="Pfam" id="PF00291">
    <property type="entry name" value="PALP"/>
    <property type="match status" value="2"/>
</dbReference>
<sequence>MASKSYDTVLQAVGKTPLILLNKIPQAQGIKANIYIKCEYLNAGGSSHDRLAKRLIELAEEKGKIKPDTTLVYSAGHNVAVAMAVVCAVKGYRLVIVTPEREVRDNNTLLIALGAEVLRVNTGVCSKGYAKALNIPNSILLNALEKELADEIVGYNLGDEILEAKDNVRLIVVPHGMGAAAISEKAQGKAAVVSVNITPDHKTTSGLERYPFLEVPGEQESHDVGSKESFLMARRMIREEGKAKHLSEHDNVVVVLSDGIRSYLSKFCDDQWLKDQGVIPEVHKPTAKPDDKFDSSIVTATARPHSRRLGPDRRRKVQQVQRSPSSLSAVLSNALEAVGNAPLVKAAAPPEDGRRQRRAFLAEQKGILKLGMTLIEPTSGNTGIGLALAAAVKGYKCIIVMPVKMSKEKAVAMESLGAIIVRTPNEAGFDSPYSHIGVALRLQKEIPGAIILDQYRNMGNPMVHYEQTGEEIIAQAPAKLDAVVVGAGTGGTVTGIGMKIRDEAAGLRGGRRRPDRLNPRRSHAGLDQVLARWEHGFFAVYHFRKYAVVLMMIPGVQVEGTGYDLMSGTLTLNCAW</sequence>
<feature type="domain" description="Tryptophan synthase beta chain-like PALP" evidence="5">
    <location>
        <begin position="10"/>
        <end position="181"/>
    </location>
</feature>
<evidence type="ECO:0000259" key="5">
    <source>
        <dbReference type="Pfam" id="PF00291"/>
    </source>
</evidence>
<name>A0AA36FTP0_9BILA</name>
<comment type="caution">
    <text evidence="6">The sequence shown here is derived from an EMBL/GenBank/DDBJ whole genome shotgun (WGS) entry which is preliminary data.</text>
</comment>
<feature type="compositionally biased region" description="Basic residues" evidence="4">
    <location>
        <begin position="304"/>
        <end position="317"/>
    </location>
</feature>
<evidence type="ECO:0000256" key="2">
    <source>
        <dbReference type="ARBA" id="ARBA00007103"/>
    </source>
</evidence>
<accession>A0AA36FTP0</accession>
<dbReference type="Proteomes" id="UP001177023">
    <property type="component" value="Unassembled WGS sequence"/>
</dbReference>
<gene>
    <name evidence="6" type="ORF">MSPICULIGERA_LOCUS5195</name>
</gene>
<dbReference type="GO" id="GO:0019344">
    <property type="term" value="P:cysteine biosynthetic process"/>
    <property type="evidence" value="ECO:0007669"/>
    <property type="project" value="UniProtKB-ARBA"/>
</dbReference>
<evidence type="ECO:0000313" key="6">
    <source>
        <dbReference type="EMBL" id="CAJ0566603.1"/>
    </source>
</evidence>
<dbReference type="Gene3D" id="3.40.50.1100">
    <property type="match status" value="4"/>
</dbReference>
<dbReference type="InterPro" id="IPR036052">
    <property type="entry name" value="TrpB-like_PALP_sf"/>
</dbReference>
<dbReference type="SUPFAM" id="SSF53686">
    <property type="entry name" value="Tryptophan synthase beta subunit-like PLP-dependent enzymes"/>
    <property type="match status" value="2"/>
</dbReference>
<keyword evidence="3" id="KW-0663">Pyridoxal phosphate</keyword>
<feature type="domain" description="Tryptophan synthase beta chain-like PALP" evidence="5">
    <location>
        <begin position="362"/>
        <end position="502"/>
    </location>
</feature>
<evidence type="ECO:0000256" key="1">
    <source>
        <dbReference type="ARBA" id="ARBA00001933"/>
    </source>
</evidence>
<organism evidence="6 7">
    <name type="scientific">Mesorhabditis spiculigera</name>
    <dbReference type="NCBI Taxonomy" id="96644"/>
    <lineage>
        <taxon>Eukaryota</taxon>
        <taxon>Metazoa</taxon>
        <taxon>Ecdysozoa</taxon>
        <taxon>Nematoda</taxon>
        <taxon>Chromadorea</taxon>
        <taxon>Rhabditida</taxon>
        <taxon>Rhabditina</taxon>
        <taxon>Rhabditomorpha</taxon>
        <taxon>Rhabditoidea</taxon>
        <taxon>Rhabditidae</taxon>
        <taxon>Mesorhabditinae</taxon>
        <taxon>Mesorhabditis</taxon>
    </lineage>
</organism>